<dbReference type="EMBL" id="HBFA01037543">
    <property type="protein sequence ID" value="CAD8688732.1"/>
    <property type="molecule type" value="Transcribed_RNA"/>
</dbReference>
<evidence type="ECO:0000256" key="2">
    <source>
        <dbReference type="ARBA" id="ARBA00022448"/>
    </source>
</evidence>
<feature type="repeat" description="Solcar" evidence="6">
    <location>
        <begin position="218"/>
        <end position="302"/>
    </location>
</feature>
<gene>
    <name evidence="8" type="ORF">POBO1169_LOCUS18774</name>
</gene>
<feature type="repeat" description="Solcar" evidence="6">
    <location>
        <begin position="26"/>
        <end position="120"/>
    </location>
</feature>
<name>A0A7S0WXN8_9CHLO</name>
<evidence type="ECO:0008006" key="9">
    <source>
        <dbReference type="Google" id="ProtNLM"/>
    </source>
</evidence>
<dbReference type="GO" id="GO:0016020">
    <property type="term" value="C:membrane"/>
    <property type="evidence" value="ECO:0007669"/>
    <property type="project" value="UniProtKB-SubCell"/>
</dbReference>
<reference evidence="8" key="1">
    <citation type="submission" date="2021-01" db="EMBL/GenBank/DDBJ databases">
        <authorList>
            <person name="Corre E."/>
            <person name="Pelletier E."/>
            <person name="Niang G."/>
            <person name="Scheremetjew M."/>
            <person name="Finn R."/>
            <person name="Kale V."/>
            <person name="Holt S."/>
            <person name="Cochrane G."/>
            <person name="Meng A."/>
            <person name="Brown T."/>
            <person name="Cohen L."/>
        </authorList>
    </citation>
    <scope>NUCLEOTIDE SEQUENCE</scope>
    <source>
        <strain evidence="8">CCMP722</strain>
    </source>
</reference>
<evidence type="ECO:0000256" key="5">
    <source>
        <dbReference type="ARBA" id="ARBA00023136"/>
    </source>
</evidence>
<feature type="repeat" description="Solcar" evidence="6">
    <location>
        <begin position="128"/>
        <end position="211"/>
    </location>
</feature>
<accession>A0A7S0WXN8</accession>
<evidence type="ECO:0000313" key="8">
    <source>
        <dbReference type="EMBL" id="CAD8688732.1"/>
    </source>
</evidence>
<dbReference type="Pfam" id="PF00153">
    <property type="entry name" value="Mito_carr"/>
    <property type="match status" value="3"/>
</dbReference>
<evidence type="ECO:0000256" key="6">
    <source>
        <dbReference type="PROSITE-ProRule" id="PRU00282"/>
    </source>
</evidence>
<dbReference type="GO" id="GO:0055085">
    <property type="term" value="P:transmembrane transport"/>
    <property type="evidence" value="ECO:0007669"/>
    <property type="project" value="InterPro"/>
</dbReference>
<comment type="subcellular location">
    <subcellularLocation>
        <location evidence="1">Membrane</location>
        <topology evidence="1">Multi-pass membrane protein</topology>
    </subcellularLocation>
</comment>
<organism evidence="8">
    <name type="scientific">Pyramimonas obovata</name>
    <dbReference type="NCBI Taxonomy" id="1411642"/>
    <lineage>
        <taxon>Eukaryota</taxon>
        <taxon>Viridiplantae</taxon>
        <taxon>Chlorophyta</taxon>
        <taxon>Pyramimonadophyceae</taxon>
        <taxon>Pyramimonadales</taxon>
        <taxon>Pyramimonadaceae</taxon>
        <taxon>Pyramimonas</taxon>
        <taxon>Pyramimonas incertae sedis</taxon>
    </lineage>
</organism>
<keyword evidence="4" id="KW-0677">Repeat</keyword>
<evidence type="ECO:0000256" key="4">
    <source>
        <dbReference type="ARBA" id="ARBA00022737"/>
    </source>
</evidence>
<sequence length="326" mass="35086">MSPEPNTTLVVKELMQRPVSFVALVPEPAALFIAGAFAGTMAKTVACPLDRTKLLLQVKGGSTEGLIAQAAKSGNVLQTFMAIGRQEGLRGYFKGNVPQIIRAIPYDAVRLSAYEAFKTQLTDEHGHLPVVGRLTAGACAAMTSTLATYPLDTIRFRMAVDPTVTSMSQVVRTMVQQEGMVSLYKGVRPSMIAIAPYIALNYTAFDIFKSLLPPDTQNTTQGAMLAALAATGCATSLLYPMDTLRRQMQLKSGNFTSVFHAARHLLAEGGACALYRGFLPSCLKTLPTNSVRLTSFDFAKSVIADGKEAYHELVAEHSHVQPGEHS</sequence>
<keyword evidence="3 6" id="KW-0812">Transmembrane</keyword>
<protein>
    <recommendedName>
        <fullName evidence="9">ADP,ATP carrier protein</fullName>
    </recommendedName>
</protein>
<dbReference type="AlphaFoldDB" id="A0A7S0WXN8"/>
<dbReference type="PRINTS" id="PR00926">
    <property type="entry name" value="MITOCARRIER"/>
</dbReference>
<dbReference type="SUPFAM" id="SSF103506">
    <property type="entry name" value="Mitochondrial carrier"/>
    <property type="match status" value="1"/>
</dbReference>
<proteinExistence type="inferred from homology"/>
<evidence type="ECO:0000256" key="1">
    <source>
        <dbReference type="ARBA" id="ARBA00004141"/>
    </source>
</evidence>
<dbReference type="InterPro" id="IPR023395">
    <property type="entry name" value="MCP_dom_sf"/>
</dbReference>
<keyword evidence="5 6" id="KW-0472">Membrane</keyword>
<dbReference type="InterPro" id="IPR002067">
    <property type="entry name" value="MCP"/>
</dbReference>
<dbReference type="PANTHER" id="PTHR24089">
    <property type="entry name" value="SOLUTE CARRIER FAMILY 25"/>
    <property type="match status" value="1"/>
</dbReference>
<keyword evidence="2 7" id="KW-0813">Transport</keyword>
<evidence type="ECO:0000256" key="7">
    <source>
        <dbReference type="RuleBase" id="RU000488"/>
    </source>
</evidence>
<dbReference type="PROSITE" id="PS50920">
    <property type="entry name" value="SOLCAR"/>
    <property type="match status" value="3"/>
</dbReference>
<dbReference type="InterPro" id="IPR018108">
    <property type="entry name" value="MCP_transmembrane"/>
</dbReference>
<dbReference type="Gene3D" id="1.50.40.10">
    <property type="entry name" value="Mitochondrial carrier domain"/>
    <property type="match status" value="1"/>
</dbReference>
<comment type="similarity">
    <text evidence="7">Belongs to the mitochondrial carrier (TC 2.A.29) family.</text>
</comment>
<evidence type="ECO:0000256" key="3">
    <source>
        <dbReference type="ARBA" id="ARBA00022692"/>
    </source>
</evidence>